<evidence type="ECO:0000256" key="2">
    <source>
        <dbReference type="PROSITE-ProRule" id="PRU00335"/>
    </source>
</evidence>
<accession>A0ABV7Z2Y2</accession>
<sequence>MPAMPPARRLDADTRREQILNAAQALFIERGFEGVAMTDVARALGTSRPTVYTYFTSTTDMLGALLEARLPALWARLRPVLEAGQGRDPAAVDYAAIHAALLQERDLLLLMHSGGGPTFREQRRHFLDQLATRLAPYRPAPSAGDTGALVIITLLLEAVAVEALRHPENTPPALHQTLPVFISGGLDALRGRPE</sequence>
<gene>
    <name evidence="4" type="ORF">ACFOSB_00635</name>
</gene>
<feature type="domain" description="HTH tetR-type" evidence="3">
    <location>
        <begin position="13"/>
        <end position="73"/>
    </location>
</feature>
<keyword evidence="1 2" id="KW-0238">DNA-binding</keyword>
<dbReference type="InterPro" id="IPR009057">
    <property type="entry name" value="Homeodomain-like_sf"/>
</dbReference>
<dbReference type="InterPro" id="IPR001647">
    <property type="entry name" value="HTH_TetR"/>
</dbReference>
<dbReference type="PANTHER" id="PTHR30055">
    <property type="entry name" value="HTH-TYPE TRANSCRIPTIONAL REGULATOR RUTR"/>
    <property type="match status" value="1"/>
</dbReference>
<dbReference type="Proteomes" id="UP001595803">
    <property type="component" value="Unassembled WGS sequence"/>
</dbReference>
<evidence type="ECO:0000313" key="5">
    <source>
        <dbReference type="Proteomes" id="UP001595803"/>
    </source>
</evidence>
<evidence type="ECO:0000256" key="1">
    <source>
        <dbReference type="ARBA" id="ARBA00023125"/>
    </source>
</evidence>
<dbReference type="Pfam" id="PF00440">
    <property type="entry name" value="TetR_N"/>
    <property type="match status" value="1"/>
</dbReference>
<reference evidence="5" key="1">
    <citation type="journal article" date="2019" name="Int. J. Syst. Evol. Microbiol.">
        <title>The Global Catalogue of Microorganisms (GCM) 10K type strain sequencing project: providing services to taxonomists for standard genome sequencing and annotation.</title>
        <authorList>
            <consortium name="The Broad Institute Genomics Platform"/>
            <consortium name="The Broad Institute Genome Sequencing Center for Infectious Disease"/>
            <person name="Wu L."/>
            <person name="Ma J."/>
        </authorList>
    </citation>
    <scope>NUCLEOTIDE SEQUENCE [LARGE SCALE GENOMIC DNA]</scope>
    <source>
        <strain evidence="5">CCTCC AB 2017081</strain>
    </source>
</reference>
<dbReference type="PRINTS" id="PR00455">
    <property type="entry name" value="HTHTETR"/>
</dbReference>
<dbReference type="Gene3D" id="1.10.357.10">
    <property type="entry name" value="Tetracycline Repressor, domain 2"/>
    <property type="match status" value="1"/>
</dbReference>
<comment type="caution">
    <text evidence="4">The sequence shown here is derived from an EMBL/GenBank/DDBJ whole genome shotgun (WGS) entry which is preliminary data.</text>
</comment>
<name>A0ABV7Z2Y2_9DEIO</name>
<dbReference type="EMBL" id="JBHRZG010000001">
    <property type="protein sequence ID" value="MFC3831365.1"/>
    <property type="molecule type" value="Genomic_DNA"/>
</dbReference>
<evidence type="ECO:0000313" key="4">
    <source>
        <dbReference type="EMBL" id="MFC3831365.1"/>
    </source>
</evidence>
<keyword evidence="5" id="KW-1185">Reference proteome</keyword>
<dbReference type="InterPro" id="IPR050109">
    <property type="entry name" value="HTH-type_TetR-like_transc_reg"/>
</dbReference>
<organism evidence="4 5">
    <name type="scientific">Deinococcus rufus</name>
    <dbReference type="NCBI Taxonomy" id="2136097"/>
    <lineage>
        <taxon>Bacteria</taxon>
        <taxon>Thermotogati</taxon>
        <taxon>Deinococcota</taxon>
        <taxon>Deinococci</taxon>
        <taxon>Deinococcales</taxon>
        <taxon>Deinococcaceae</taxon>
        <taxon>Deinococcus</taxon>
    </lineage>
</organism>
<proteinExistence type="predicted"/>
<evidence type="ECO:0000259" key="3">
    <source>
        <dbReference type="PROSITE" id="PS50977"/>
    </source>
</evidence>
<feature type="DNA-binding region" description="H-T-H motif" evidence="2">
    <location>
        <begin position="36"/>
        <end position="55"/>
    </location>
</feature>
<dbReference type="RefSeq" id="WP_322473161.1">
    <property type="nucleotide sequence ID" value="NZ_JBHRZG010000001.1"/>
</dbReference>
<dbReference type="PROSITE" id="PS50977">
    <property type="entry name" value="HTH_TETR_2"/>
    <property type="match status" value="1"/>
</dbReference>
<dbReference type="PANTHER" id="PTHR30055:SF184">
    <property type="entry name" value="HTH-TYPE TRANSCRIPTIONAL REGULATOR ETHR"/>
    <property type="match status" value="1"/>
</dbReference>
<dbReference type="SUPFAM" id="SSF46689">
    <property type="entry name" value="Homeodomain-like"/>
    <property type="match status" value="1"/>
</dbReference>
<protein>
    <submittedName>
        <fullName evidence="4">TetR/AcrR family transcriptional regulator</fullName>
    </submittedName>
</protein>